<dbReference type="PANTHER" id="PTHR30614">
    <property type="entry name" value="MEMBRANE COMPONENT OF AMINO ACID ABC TRANSPORTER"/>
    <property type="match status" value="1"/>
</dbReference>
<evidence type="ECO:0000313" key="11">
    <source>
        <dbReference type="Proteomes" id="UP000076603"/>
    </source>
</evidence>
<keyword evidence="11" id="KW-1185">Reference proteome</keyword>
<dbReference type="InterPro" id="IPR010065">
    <property type="entry name" value="AA_ABC_transptr_permease_3TM"/>
</dbReference>
<evidence type="ECO:0000256" key="6">
    <source>
        <dbReference type="ARBA" id="ARBA00022989"/>
    </source>
</evidence>
<dbReference type="Pfam" id="PF00528">
    <property type="entry name" value="BPD_transp_1"/>
    <property type="match status" value="1"/>
</dbReference>
<evidence type="ECO:0000256" key="3">
    <source>
        <dbReference type="ARBA" id="ARBA00022475"/>
    </source>
</evidence>
<dbReference type="Gene3D" id="1.10.3720.10">
    <property type="entry name" value="MetI-like"/>
    <property type="match status" value="1"/>
</dbReference>
<dbReference type="GO" id="GO:0043190">
    <property type="term" value="C:ATP-binding cassette (ABC) transporter complex"/>
    <property type="evidence" value="ECO:0007669"/>
    <property type="project" value="InterPro"/>
</dbReference>
<evidence type="ECO:0000256" key="7">
    <source>
        <dbReference type="ARBA" id="ARBA00023136"/>
    </source>
</evidence>
<sequence length="216" mass="23834">MEMMSLFKESLPDLLSGLSMTLQITVVALILASLLGLVFGLMSISTNKILKALARIYVDVIRGTPLIVQAFFIYFGIPGALSIKIPAFTAGVIAISLNAGAYMVEIFRAGIMAVDKGQMEAARSLGLPYGKTMRLVILPQAVRKMIPAFINQFIISLKDTSLLSVIGIRELTQSGEIIMASNYRAFETWTFVAIFYFVLIMALTYISRCIERKFKV</sequence>
<dbReference type="InterPro" id="IPR035906">
    <property type="entry name" value="MetI-like_sf"/>
</dbReference>
<evidence type="ECO:0000256" key="8">
    <source>
        <dbReference type="RuleBase" id="RU363032"/>
    </source>
</evidence>
<feature type="domain" description="ABC transmembrane type-1" evidence="9">
    <location>
        <begin position="18"/>
        <end position="207"/>
    </location>
</feature>
<evidence type="ECO:0000256" key="2">
    <source>
        <dbReference type="ARBA" id="ARBA00022448"/>
    </source>
</evidence>
<feature type="transmembrane region" description="Helical" evidence="8">
    <location>
        <begin position="188"/>
        <end position="206"/>
    </location>
</feature>
<comment type="caution">
    <text evidence="10">The sequence shown here is derived from an EMBL/GenBank/DDBJ whole genome shotgun (WGS) entry which is preliminary data.</text>
</comment>
<feature type="transmembrane region" description="Helical" evidence="8">
    <location>
        <begin position="20"/>
        <end position="44"/>
    </location>
</feature>
<dbReference type="Proteomes" id="UP000076603">
    <property type="component" value="Unassembled WGS sequence"/>
</dbReference>
<dbReference type="NCBIfam" id="TIGR01726">
    <property type="entry name" value="HEQRo_perm_3TM"/>
    <property type="match status" value="1"/>
</dbReference>
<gene>
    <name evidence="10" type="primary">glnP_1</name>
    <name evidence="10" type="ORF">CLMAG_24260</name>
</gene>
<keyword evidence="3" id="KW-1003">Cell membrane</keyword>
<evidence type="ECO:0000313" key="10">
    <source>
        <dbReference type="EMBL" id="KZL92612.1"/>
    </source>
</evidence>
<name>A0A161YPA7_9CLOT</name>
<keyword evidence="4 8" id="KW-0812">Transmembrane</keyword>
<dbReference type="PATRIC" id="fig|1121326.3.peg.2424"/>
<evidence type="ECO:0000256" key="1">
    <source>
        <dbReference type="ARBA" id="ARBA00004651"/>
    </source>
</evidence>
<dbReference type="GO" id="GO:0022857">
    <property type="term" value="F:transmembrane transporter activity"/>
    <property type="evidence" value="ECO:0007669"/>
    <property type="project" value="InterPro"/>
</dbReference>
<proteinExistence type="inferred from homology"/>
<comment type="similarity">
    <text evidence="8">Belongs to the binding-protein-dependent transport system permease family.</text>
</comment>
<dbReference type="STRING" id="1121326.CLMAG_24260"/>
<keyword evidence="5" id="KW-0029">Amino-acid transport</keyword>
<dbReference type="PANTHER" id="PTHR30614:SF46">
    <property type="entry name" value="ABC TRANSPORTER MEMBRANE SPANNING PERMEASE-GLUTAMINE TRANSPORT"/>
    <property type="match status" value="1"/>
</dbReference>
<dbReference type="CDD" id="cd06261">
    <property type="entry name" value="TM_PBP2"/>
    <property type="match status" value="1"/>
</dbReference>
<dbReference type="InterPro" id="IPR043429">
    <property type="entry name" value="ArtM/GltK/GlnP/TcyL/YhdX-like"/>
</dbReference>
<keyword evidence="6 8" id="KW-1133">Transmembrane helix</keyword>
<protein>
    <submittedName>
        <fullName evidence="10">Glutamine transport system permease protein GlnP</fullName>
    </submittedName>
</protein>
<dbReference type="AlphaFoldDB" id="A0A161YPA7"/>
<keyword evidence="2 8" id="KW-0813">Transport</keyword>
<dbReference type="PROSITE" id="PS50928">
    <property type="entry name" value="ABC_TM1"/>
    <property type="match status" value="1"/>
</dbReference>
<dbReference type="RefSeq" id="WP_242873006.1">
    <property type="nucleotide sequence ID" value="NZ_FQXL01000044.1"/>
</dbReference>
<accession>A0A161YPA7</accession>
<evidence type="ECO:0000256" key="4">
    <source>
        <dbReference type="ARBA" id="ARBA00022692"/>
    </source>
</evidence>
<dbReference type="GO" id="GO:0006865">
    <property type="term" value="P:amino acid transport"/>
    <property type="evidence" value="ECO:0007669"/>
    <property type="project" value="UniProtKB-KW"/>
</dbReference>
<evidence type="ECO:0000256" key="5">
    <source>
        <dbReference type="ARBA" id="ARBA00022970"/>
    </source>
</evidence>
<dbReference type="EMBL" id="LWAE01000002">
    <property type="protein sequence ID" value="KZL92612.1"/>
    <property type="molecule type" value="Genomic_DNA"/>
</dbReference>
<dbReference type="InterPro" id="IPR000515">
    <property type="entry name" value="MetI-like"/>
</dbReference>
<dbReference type="FunFam" id="1.10.3720.10:FF:000033">
    <property type="entry name" value="Polar amino acid ABC transporter permease"/>
    <property type="match status" value="1"/>
</dbReference>
<reference evidence="10 11" key="1">
    <citation type="submission" date="2016-04" db="EMBL/GenBank/DDBJ databases">
        <title>Genome sequence of Clostridium magnum DSM 2767.</title>
        <authorList>
            <person name="Poehlein A."/>
            <person name="Uhlig R."/>
            <person name="Fischer R."/>
            <person name="Bahl H."/>
            <person name="Daniel R."/>
        </authorList>
    </citation>
    <scope>NUCLEOTIDE SEQUENCE [LARGE SCALE GENOMIC DNA]</scope>
    <source>
        <strain evidence="10 11">DSM 2767</strain>
    </source>
</reference>
<dbReference type="SUPFAM" id="SSF161098">
    <property type="entry name" value="MetI-like"/>
    <property type="match status" value="1"/>
</dbReference>
<comment type="subcellular location">
    <subcellularLocation>
        <location evidence="1 8">Cell membrane</location>
        <topology evidence="1 8">Multi-pass membrane protein</topology>
    </subcellularLocation>
</comment>
<organism evidence="10 11">
    <name type="scientific">Clostridium magnum DSM 2767</name>
    <dbReference type="NCBI Taxonomy" id="1121326"/>
    <lineage>
        <taxon>Bacteria</taxon>
        <taxon>Bacillati</taxon>
        <taxon>Bacillota</taxon>
        <taxon>Clostridia</taxon>
        <taxon>Eubacteriales</taxon>
        <taxon>Clostridiaceae</taxon>
        <taxon>Clostridium</taxon>
    </lineage>
</organism>
<evidence type="ECO:0000259" key="9">
    <source>
        <dbReference type="PROSITE" id="PS50928"/>
    </source>
</evidence>
<keyword evidence="7 8" id="KW-0472">Membrane</keyword>